<feature type="region of interest" description="Disordered" evidence="1">
    <location>
        <begin position="53"/>
        <end position="131"/>
    </location>
</feature>
<protein>
    <recommendedName>
        <fullName evidence="4">Zinc finger protein</fullName>
    </recommendedName>
</protein>
<keyword evidence="3" id="KW-1185">Reference proteome</keyword>
<gene>
    <name evidence="2" type="ORF">WBA_LOCUS7705</name>
</gene>
<organism evidence="2 3">
    <name type="scientific">Wuchereria bancrofti</name>
    <dbReference type="NCBI Taxonomy" id="6293"/>
    <lineage>
        <taxon>Eukaryota</taxon>
        <taxon>Metazoa</taxon>
        <taxon>Ecdysozoa</taxon>
        <taxon>Nematoda</taxon>
        <taxon>Chromadorea</taxon>
        <taxon>Rhabditida</taxon>
        <taxon>Spirurina</taxon>
        <taxon>Spiruromorpha</taxon>
        <taxon>Filarioidea</taxon>
        <taxon>Onchocercidae</taxon>
        <taxon>Wuchereria</taxon>
    </lineage>
</organism>
<sequence length="268" mass="30214">MEENQDLQAVFNFLRREPVMFQALQRFVVGTIQFERSLMNLLDEVQRKLDEMEGQNAHEEMEESAVSQEPGFDEEEAERAPLPETDDDDDAESWLHEAELAPLPSDEDEEPEPEVQPEPMDTSGTEEPVESVRELVLRTRTIKIPVLATQEVLAARQFGTLKGWRIHASRMHKQDGFCARCGHNLLLPPGFTAAQITAAVELHALEWCPRACAAVISERQANNNIWHSSRGEPVAACSNSPSNSNEARPRGHFTYHSFSACGDIFEFE</sequence>
<dbReference type="AlphaFoldDB" id="A0A3P7EDX3"/>
<proteinExistence type="predicted"/>
<evidence type="ECO:0008006" key="4">
    <source>
        <dbReference type="Google" id="ProtNLM"/>
    </source>
</evidence>
<dbReference type="EMBL" id="UYWW01005723">
    <property type="protein sequence ID" value="VDM14319.1"/>
    <property type="molecule type" value="Genomic_DNA"/>
</dbReference>
<dbReference type="Proteomes" id="UP000270924">
    <property type="component" value="Unassembled WGS sequence"/>
</dbReference>
<evidence type="ECO:0000256" key="1">
    <source>
        <dbReference type="SAM" id="MobiDB-lite"/>
    </source>
</evidence>
<evidence type="ECO:0000313" key="2">
    <source>
        <dbReference type="EMBL" id="VDM14319.1"/>
    </source>
</evidence>
<feature type="compositionally biased region" description="Acidic residues" evidence="1">
    <location>
        <begin position="105"/>
        <end position="115"/>
    </location>
</feature>
<dbReference type="InParanoid" id="A0A3P7EDX3"/>
<name>A0A3P7EDX3_WUCBA</name>
<dbReference type="OrthoDB" id="5848276at2759"/>
<accession>A0A3P7EDX3</accession>
<evidence type="ECO:0000313" key="3">
    <source>
        <dbReference type="Proteomes" id="UP000270924"/>
    </source>
</evidence>
<reference evidence="2 3" key="1">
    <citation type="submission" date="2018-11" db="EMBL/GenBank/DDBJ databases">
        <authorList>
            <consortium name="Pathogen Informatics"/>
        </authorList>
    </citation>
    <scope>NUCLEOTIDE SEQUENCE [LARGE SCALE GENOMIC DNA]</scope>
</reference>
<dbReference type="OMA" id="QNAHEEM"/>